<reference evidence="2" key="1">
    <citation type="journal article" date="2021" name="Sci. Rep.">
        <title>Diploid genomic architecture of Nitzschia inconspicua, an elite biomass production diatom.</title>
        <authorList>
            <person name="Oliver A."/>
            <person name="Podell S."/>
            <person name="Pinowska A."/>
            <person name="Traller J.C."/>
            <person name="Smith S.R."/>
            <person name="McClure R."/>
            <person name="Beliaev A."/>
            <person name="Bohutskyi P."/>
            <person name="Hill E.A."/>
            <person name="Rabines A."/>
            <person name="Zheng H."/>
            <person name="Allen L.Z."/>
            <person name="Kuo A."/>
            <person name="Grigoriev I.V."/>
            <person name="Allen A.E."/>
            <person name="Hazlebeck D."/>
            <person name="Allen E.E."/>
        </authorList>
    </citation>
    <scope>NUCLEOTIDE SEQUENCE</scope>
    <source>
        <strain evidence="2">Hildebrandi</strain>
    </source>
</reference>
<gene>
    <name evidence="2" type="ORF">IV203_037109</name>
</gene>
<comment type="caution">
    <text evidence="2">The sequence shown here is derived from an EMBL/GenBank/DDBJ whole genome shotgun (WGS) entry which is preliminary data.</text>
</comment>
<dbReference type="EMBL" id="JAGRRH010000009">
    <property type="protein sequence ID" value="KAG7363907.1"/>
    <property type="molecule type" value="Genomic_DNA"/>
</dbReference>
<feature type="region of interest" description="Disordered" evidence="1">
    <location>
        <begin position="11"/>
        <end position="43"/>
    </location>
</feature>
<dbReference type="Proteomes" id="UP000693970">
    <property type="component" value="Unassembled WGS sequence"/>
</dbReference>
<evidence type="ECO:0000256" key="1">
    <source>
        <dbReference type="SAM" id="MobiDB-lite"/>
    </source>
</evidence>
<evidence type="ECO:0000313" key="3">
    <source>
        <dbReference type="Proteomes" id="UP000693970"/>
    </source>
</evidence>
<evidence type="ECO:0000313" key="2">
    <source>
        <dbReference type="EMBL" id="KAG7363907.1"/>
    </source>
</evidence>
<reference evidence="2" key="2">
    <citation type="submission" date="2021-04" db="EMBL/GenBank/DDBJ databases">
        <authorList>
            <person name="Podell S."/>
        </authorList>
    </citation>
    <scope>NUCLEOTIDE SEQUENCE</scope>
    <source>
        <strain evidence="2">Hildebrandi</strain>
    </source>
</reference>
<sequence length="84" mass="9439">MICQVNVVQEETDLSKQEQLEQYRSSDSRNNNNNNNNNNNTVMTHIHPSSGLFCWSVLGDMMDGSKLKIQATEKDGFVTSDGET</sequence>
<accession>A0A9K3LKT3</accession>
<proteinExistence type="predicted"/>
<keyword evidence="3" id="KW-1185">Reference proteome</keyword>
<organism evidence="2 3">
    <name type="scientific">Nitzschia inconspicua</name>
    <dbReference type="NCBI Taxonomy" id="303405"/>
    <lineage>
        <taxon>Eukaryota</taxon>
        <taxon>Sar</taxon>
        <taxon>Stramenopiles</taxon>
        <taxon>Ochrophyta</taxon>
        <taxon>Bacillariophyta</taxon>
        <taxon>Bacillariophyceae</taxon>
        <taxon>Bacillariophycidae</taxon>
        <taxon>Bacillariales</taxon>
        <taxon>Bacillariaceae</taxon>
        <taxon>Nitzschia</taxon>
    </lineage>
</organism>
<protein>
    <submittedName>
        <fullName evidence="2">Uncharacterized protein</fullName>
    </submittedName>
</protein>
<feature type="compositionally biased region" description="Low complexity" evidence="1">
    <location>
        <begin position="30"/>
        <end position="40"/>
    </location>
</feature>
<name>A0A9K3LKT3_9STRA</name>
<dbReference type="AlphaFoldDB" id="A0A9K3LKT3"/>
<feature type="compositionally biased region" description="Basic and acidic residues" evidence="1">
    <location>
        <begin position="13"/>
        <end position="27"/>
    </location>
</feature>